<keyword evidence="2" id="KW-1185">Reference proteome</keyword>
<accession>A0ACD1AHI6</accession>
<proteinExistence type="predicted"/>
<reference evidence="1" key="1">
    <citation type="submission" date="2019-08" db="EMBL/GenBank/DDBJ databases">
        <title>Genome sequence of Clostridiales bacterium MT110.</title>
        <authorList>
            <person name="Cao J."/>
        </authorList>
    </citation>
    <scope>NUCLEOTIDE SEQUENCE</scope>
    <source>
        <strain evidence="1">MT110</strain>
    </source>
</reference>
<evidence type="ECO:0000313" key="1">
    <source>
        <dbReference type="EMBL" id="QOX65993.1"/>
    </source>
</evidence>
<sequence>MNVNTLENTTVPNNEFMYHPDTMDFLVRRTEYITDFLETNPNIVQTQTLMGRYIIAYTDRRNNDMLMDFLGSSYANSTSLICGLLDRESLEAAGIYQVQQQPFLNLRGRGVLVGFVDTGIDYTKETFINEFGFSKVQYLYDQTIPGTPPEGFLMGTEYNNIQLNAALRSEDPYSIVPSRDTVGHGTFLASIAAGRQTQDGFVGAAPEAELIVVKLRKARPFYLERFLVPPEQENAYEYSDIMIGIEYIMAKAQQLGRPVSICIALGTNLGSHDGFSIFEEYISDVSSLRGVCVCTAAGNESQARHHTQGVLTSQNEEQNIDIRVGENAGDFMISLWNNASDRMSVSVRSPTGEVVGRVPAKAGTQFSARLVMERARVMIEYYFPLEGSGSQLTVISIFNATPGIWTIVVHGDIVLDGTYNAWLPLTGFVSPTVGFLSPSPYMTVVVPSTAIGVICCGAYNPRTESLYLNTSWGPTRAMTLKPDFVAPGVEVGGVFPSGPGRMTGTSVSCALAAGASALLLQWGIVRGNEVSMSTYHIRAYLIRGCSRSETITYPNQQWGYGSLNLMQTFSLMREL</sequence>
<protein>
    <submittedName>
        <fullName evidence="1">S8 family peptidase</fullName>
    </submittedName>
</protein>
<dbReference type="Proteomes" id="UP000594014">
    <property type="component" value="Chromosome"/>
</dbReference>
<evidence type="ECO:0000313" key="2">
    <source>
        <dbReference type="Proteomes" id="UP000594014"/>
    </source>
</evidence>
<gene>
    <name evidence="1" type="ORF">FRZ06_17235</name>
</gene>
<dbReference type="EMBL" id="CP042469">
    <property type="protein sequence ID" value="QOX65993.1"/>
    <property type="molecule type" value="Genomic_DNA"/>
</dbReference>
<name>A0ACD1AHI6_9FIRM</name>
<organism evidence="1 2">
    <name type="scientific">Anoxybacterium hadale</name>
    <dbReference type="NCBI Taxonomy" id="3408580"/>
    <lineage>
        <taxon>Bacteria</taxon>
        <taxon>Bacillati</taxon>
        <taxon>Bacillota</taxon>
        <taxon>Clostridia</taxon>
        <taxon>Peptostreptococcales</taxon>
        <taxon>Anaerovoracaceae</taxon>
        <taxon>Anoxybacterium</taxon>
    </lineage>
</organism>